<reference evidence="1" key="1">
    <citation type="submission" date="2020-01" db="EMBL/GenBank/DDBJ databases">
        <title>Insect and environment-associated Actinomycetes.</title>
        <authorList>
            <person name="Currrie C."/>
            <person name="Chevrette M."/>
            <person name="Carlson C."/>
            <person name="Stubbendieck R."/>
            <person name="Wendt-Pienkowski E."/>
        </authorList>
    </citation>
    <scope>NUCLEOTIDE SEQUENCE</scope>
    <source>
        <strain evidence="1">SID505</strain>
    </source>
</reference>
<organism evidence="1">
    <name type="scientific">Streptomyces anulatus</name>
    <name type="common">Streptomyces chrysomallus</name>
    <dbReference type="NCBI Taxonomy" id="1892"/>
    <lineage>
        <taxon>Bacteria</taxon>
        <taxon>Bacillati</taxon>
        <taxon>Actinomycetota</taxon>
        <taxon>Actinomycetes</taxon>
        <taxon>Kitasatosporales</taxon>
        <taxon>Streptomycetaceae</taxon>
        <taxon>Streptomyces</taxon>
    </lineage>
</organism>
<feature type="non-terminal residue" evidence="1">
    <location>
        <position position="74"/>
    </location>
</feature>
<protein>
    <submittedName>
        <fullName evidence="1">Siderophore-interacting protein</fullName>
    </submittedName>
</protein>
<evidence type="ECO:0000313" key="1">
    <source>
        <dbReference type="EMBL" id="NEB84391.1"/>
    </source>
</evidence>
<comment type="caution">
    <text evidence="1">The sequence shown here is derived from an EMBL/GenBank/DDBJ whole genome shotgun (WGS) entry which is preliminary data.</text>
</comment>
<accession>A0A6G3SN99</accession>
<feature type="non-terminal residue" evidence="1">
    <location>
        <position position="1"/>
    </location>
</feature>
<gene>
    <name evidence="1" type="ORF">G3I43_09405</name>
</gene>
<dbReference type="EMBL" id="JAAGMK010000258">
    <property type="protein sequence ID" value="NEB84391.1"/>
    <property type="molecule type" value="Genomic_DNA"/>
</dbReference>
<name>A0A6G3SN99_STRAQ</name>
<sequence>DDHEREEYTGHEAELLLALAHLAPALRDGTSPWRLASGATLHGTVTHDADRYGELVEECEQLVFLLTGLTADPL</sequence>
<proteinExistence type="predicted"/>
<dbReference type="AlphaFoldDB" id="A0A6G3SN99"/>